<dbReference type="Proteomes" id="UP000033423">
    <property type="component" value="Unassembled WGS sequence"/>
</dbReference>
<dbReference type="Pfam" id="PF02119">
    <property type="entry name" value="FlgI"/>
    <property type="match status" value="1"/>
</dbReference>
<keyword evidence="5" id="KW-0966">Cell projection</keyword>
<comment type="caution">
    <text evidence="5">The sequence shown here is derived from an EMBL/GenBank/DDBJ whole genome shotgun (WGS) entry which is preliminary data.</text>
</comment>
<keyword evidence="6" id="KW-1185">Reference proteome</keyword>
<evidence type="ECO:0000313" key="5">
    <source>
        <dbReference type="EMBL" id="KJU87538.1"/>
    </source>
</evidence>
<dbReference type="EMBL" id="LACI01000126">
    <property type="protein sequence ID" value="KJU87538.1"/>
    <property type="molecule type" value="Genomic_DNA"/>
</dbReference>
<evidence type="ECO:0000256" key="1">
    <source>
        <dbReference type="ARBA" id="ARBA00002591"/>
    </source>
</evidence>
<sequence length="141" mass="14664">MKVTVPEQYKGDVVSLVNDLEAVDVSIDVPAKVIINERTGTVVIGENVRLLPVAIAHGDLTIEITEATPTDVALQAVGGQSVQPGIAVKERTKASLTKVSGTNLGDIVLGLNKLGVSPRDLIAIMQSIKAAGALSAELEIM</sequence>
<protein>
    <submittedName>
        <fullName evidence="5">Flagellar P-ring protein</fullName>
    </submittedName>
</protein>
<dbReference type="GO" id="GO:0005198">
    <property type="term" value="F:structural molecule activity"/>
    <property type="evidence" value="ECO:0007669"/>
    <property type="project" value="InterPro"/>
</dbReference>
<organism evidence="5 6">
    <name type="scientific">Candidatus Magnetobacterium bavaricum</name>
    <dbReference type="NCBI Taxonomy" id="29290"/>
    <lineage>
        <taxon>Bacteria</taxon>
        <taxon>Pseudomonadati</taxon>
        <taxon>Nitrospirota</taxon>
        <taxon>Thermodesulfovibrionia</taxon>
        <taxon>Thermodesulfovibrionales</taxon>
        <taxon>Candidatus Magnetobacteriaceae</taxon>
        <taxon>Candidatus Magnetobacterium</taxon>
    </lineage>
</organism>
<evidence type="ECO:0000256" key="4">
    <source>
        <dbReference type="ARBA" id="ARBA00023143"/>
    </source>
</evidence>
<keyword evidence="5" id="KW-0282">Flagellum</keyword>
<comment type="function">
    <text evidence="1">Assembles around the rod to form the L-ring and probably protects the motor/basal body from shearing forces during rotation.</text>
</comment>
<evidence type="ECO:0000256" key="3">
    <source>
        <dbReference type="ARBA" id="ARBA00022729"/>
    </source>
</evidence>
<gene>
    <name evidence="5" type="ORF">MBAV_000272</name>
</gene>
<dbReference type="AlphaFoldDB" id="A0A0F3H3L4"/>
<keyword evidence="5" id="KW-0969">Cilium</keyword>
<dbReference type="PATRIC" id="fig|29290.4.peg.376"/>
<evidence type="ECO:0000313" key="6">
    <source>
        <dbReference type="Proteomes" id="UP000033423"/>
    </source>
</evidence>
<dbReference type="PANTHER" id="PTHR30381:SF0">
    <property type="entry name" value="FLAGELLAR P-RING PROTEIN"/>
    <property type="match status" value="1"/>
</dbReference>
<keyword evidence="3" id="KW-0732">Signal</keyword>
<dbReference type="GO" id="GO:0030288">
    <property type="term" value="C:outer membrane-bounded periplasmic space"/>
    <property type="evidence" value="ECO:0007669"/>
    <property type="project" value="InterPro"/>
</dbReference>
<dbReference type="GO" id="GO:0009428">
    <property type="term" value="C:bacterial-type flagellum basal body, distal rod, P ring"/>
    <property type="evidence" value="ECO:0007669"/>
    <property type="project" value="InterPro"/>
</dbReference>
<proteinExistence type="predicted"/>
<accession>A0A0F3H3L4</accession>
<reference evidence="5 6" key="1">
    <citation type="submission" date="2015-02" db="EMBL/GenBank/DDBJ databases">
        <title>Single-cell genomics of uncultivated deep-branching MTB reveals a conserved set of magnetosome genes.</title>
        <authorList>
            <person name="Kolinko S."/>
            <person name="Richter M."/>
            <person name="Glockner F.O."/>
            <person name="Brachmann A."/>
            <person name="Schuler D."/>
        </authorList>
    </citation>
    <scope>NUCLEOTIDE SEQUENCE [LARGE SCALE GENOMIC DNA]</scope>
    <source>
        <strain evidence="5">TM-1</strain>
    </source>
</reference>
<keyword evidence="4" id="KW-0975">Bacterial flagellum</keyword>
<dbReference type="InterPro" id="IPR001782">
    <property type="entry name" value="Flag_FlgI"/>
</dbReference>
<dbReference type="PANTHER" id="PTHR30381">
    <property type="entry name" value="FLAGELLAR P-RING PERIPLASMIC PROTEIN FLGI"/>
    <property type="match status" value="1"/>
</dbReference>
<comment type="subcellular location">
    <subcellularLocation>
        <location evidence="2">Bacterial flagellum basal body</location>
    </subcellularLocation>
</comment>
<name>A0A0F3H3L4_9BACT</name>
<evidence type="ECO:0000256" key="2">
    <source>
        <dbReference type="ARBA" id="ARBA00004117"/>
    </source>
</evidence>
<dbReference type="GO" id="GO:0071973">
    <property type="term" value="P:bacterial-type flagellum-dependent cell motility"/>
    <property type="evidence" value="ECO:0007669"/>
    <property type="project" value="InterPro"/>
</dbReference>